<protein>
    <submittedName>
        <fullName evidence="1">Uncharacterized protein</fullName>
    </submittedName>
</protein>
<gene>
    <name evidence="1" type="ORF">F2Q70_00034786</name>
</gene>
<name>A0A8S9K0D9_BRACR</name>
<sequence length="309" mass="34266">MKMARASASVSLVDEGWRIAQTGQTQKSVVLDDNGTSTIFAVDEDGQSFYIVPSDGISLGETNSKQPGHRKDWCVIGKELLLWYSPENIVPARPVDFDIGKLCSNSAGNIVIFWNKQLDDIEGNVELWCAEISVERRKGGEVWGKCEWSDAVVKLYPDFSHAYTVEFMSGYFRVHKSYIDRTQMDLQFPKNGGRGWSKLCIVPSDGISLGETDSKQQILSSQDTEKIGVSLGKSYTVVVLGENIVVPVEFDIGKLCSNSAGNIVIFWNKQLDDIEGNVELWCAEISVERRKGGGVWGKCEWSNAVANFT</sequence>
<dbReference type="EMBL" id="QGKY02000246">
    <property type="protein sequence ID" value="KAF2587103.1"/>
    <property type="molecule type" value="Genomic_DNA"/>
</dbReference>
<dbReference type="AlphaFoldDB" id="A0A8S9K0D9"/>
<organism evidence="1">
    <name type="scientific">Brassica cretica</name>
    <name type="common">Mustard</name>
    <dbReference type="NCBI Taxonomy" id="69181"/>
    <lineage>
        <taxon>Eukaryota</taxon>
        <taxon>Viridiplantae</taxon>
        <taxon>Streptophyta</taxon>
        <taxon>Embryophyta</taxon>
        <taxon>Tracheophyta</taxon>
        <taxon>Spermatophyta</taxon>
        <taxon>Magnoliopsida</taxon>
        <taxon>eudicotyledons</taxon>
        <taxon>Gunneridae</taxon>
        <taxon>Pentapetalae</taxon>
        <taxon>rosids</taxon>
        <taxon>malvids</taxon>
        <taxon>Brassicales</taxon>
        <taxon>Brassicaceae</taxon>
        <taxon>Brassiceae</taxon>
        <taxon>Brassica</taxon>
    </lineage>
</organism>
<proteinExistence type="predicted"/>
<evidence type="ECO:0000313" key="1">
    <source>
        <dbReference type="EMBL" id="KAF2587103.1"/>
    </source>
</evidence>
<dbReference type="PANTHER" id="PTHR24414">
    <property type="entry name" value="F-BOX/KELCH-REPEAT PROTEIN SKIP4"/>
    <property type="match status" value="1"/>
</dbReference>
<accession>A0A8S9K0D9</accession>
<reference evidence="1" key="1">
    <citation type="submission" date="2019-12" db="EMBL/GenBank/DDBJ databases">
        <title>Genome sequencing and annotation of Brassica cretica.</title>
        <authorList>
            <person name="Studholme D.J."/>
            <person name="Sarris P.F."/>
        </authorList>
    </citation>
    <scope>NUCLEOTIDE SEQUENCE</scope>
    <source>
        <strain evidence="1">PFS-102/07</strain>
        <tissue evidence="1">Leaf</tissue>
    </source>
</reference>
<dbReference type="InterPro" id="IPR050354">
    <property type="entry name" value="F-box/kelch-repeat_ARATH"/>
</dbReference>
<comment type="caution">
    <text evidence="1">The sequence shown here is derived from an EMBL/GenBank/DDBJ whole genome shotgun (WGS) entry which is preliminary data.</text>
</comment>
<dbReference type="PANTHER" id="PTHR24414:SF145">
    <property type="entry name" value="F-BOX DOMAIN-CONTAINING PROTEIN"/>
    <property type="match status" value="1"/>
</dbReference>